<keyword evidence="3" id="KW-1185">Reference proteome</keyword>
<dbReference type="EMBL" id="JAXCLA010000007">
    <property type="protein sequence ID" value="MDY0747033.1"/>
    <property type="molecule type" value="Genomic_DNA"/>
</dbReference>
<organism evidence="2 3">
    <name type="scientific">Roseateles agri</name>
    <dbReference type="NCBI Taxonomy" id="3098619"/>
    <lineage>
        <taxon>Bacteria</taxon>
        <taxon>Pseudomonadati</taxon>
        <taxon>Pseudomonadota</taxon>
        <taxon>Betaproteobacteria</taxon>
        <taxon>Burkholderiales</taxon>
        <taxon>Sphaerotilaceae</taxon>
        <taxon>Roseateles</taxon>
    </lineage>
</organism>
<protein>
    <submittedName>
        <fullName evidence="2">TIGR03790 family protein</fullName>
    </submittedName>
</protein>
<sequence length="401" mass="42379">MAKLKLKAWRWQKRLAAVAHHIVQCGLLMGALSGLSALAQPAAEPSPAASIASAPTGAGPAASAAAPQPPAIRVGRIRGRITAEDLGVVINTADPYSVAVGEYYVRRRGIAPENVVRLSLPVRARLTAAEFEAFNDALHAQMPAGVQGLALAWREPYAVECNSITSAIALGFQPRLCEQTCAPSRTSLYFNYPGARPYTELGLWPSMLLAARNVAAAEALIERGIASDGSQPSEAGANAWFVSTPDGARSVRAALFPPAGRLGQLNLDVKRASSQDLPPLKRTLVYETGLTRVDGLTAVDWLPGALADHLTSFGGLLDAPVTGGQMSAVDWLEAGATASYGTVTEPCNHLQKFPHPQVLLLYYAQGSTALEAYWRSVAWPGQGVFIGEPLAAPFAARKQND</sequence>
<keyword evidence="1" id="KW-0732">Signal</keyword>
<dbReference type="InterPro" id="IPR022265">
    <property type="entry name" value="CHP03790"/>
</dbReference>
<evidence type="ECO:0000313" key="3">
    <source>
        <dbReference type="Proteomes" id="UP001285263"/>
    </source>
</evidence>
<accession>A0ABU5DMS8</accession>
<feature type="signal peptide" evidence="1">
    <location>
        <begin position="1"/>
        <end position="39"/>
    </location>
</feature>
<feature type="chain" id="PRO_5047416083" evidence="1">
    <location>
        <begin position="40"/>
        <end position="401"/>
    </location>
</feature>
<evidence type="ECO:0000256" key="1">
    <source>
        <dbReference type="SAM" id="SignalP"/>
    </source>
</evidence>
<dbReference type="RefSeq" id="WP_320425002.1">
    <property type="nucleotide sequence ID" value="NZ_JAXCLA010000007.1"/>
</dbReference>
<comment type="caution">
    <text evidence="2">The sequence shown here is derived from an EMBL/GenBank/DDBJ whole genome shotgun (WGS) entry which is preliminary data.</text>
</comment>
<gene>
    <name evidence="2" type="ORF">SNE35_21145</name>
</gene>
<dbReference type="NCBIfam" id="TIGR03790">
    <property type="entry name" value="TIGR03790 family protein"/>
    <property type="match status" value="1"/>
</dbReference>
<dbReference type="Proteomes" id="UP001285263">
    <property type="component" value="Unassembled WGS sequence"/>
</dbReference>
<proteinExistence type="predicted"/>
<name>A0ABU5DMS8_9BURK</name>
<evidence type="ECO:0000313" key="2">
    <source>
        <dbReference type="EMBL" id="MDY0747033.1"/>
    </source>
</evidence>
<reference evidence="2 3" key="1">
    <citation type="submission" date="2023-11" db="EMBL/GenBank/DDBJ databases">
        <title>Paucibacter sp. nov., isolated from fresh soil in Korea.</title>
        <authorList>
            <person name="Le N.T.T."/>
        </authorList>
    </citation>
    <scope>NUCLEOTIDE SEQUENCE [LARGE SCALE GENOMIC DNA]</scope>
    <source>
        <strain evidence="2 3">R3-3</strain>
    </source>
</reference>